<dbReference type="AlphaFoldDB" id="A0AAD7ILW0"/>
<dbReference type="InterPro" id="IPR056884">
    <property type="entry name" value="NPHP3-like_N"/>
</dbReference>
<evidence type="ECO:0000313" key="3">
    <source>
        <dbReference type="EMBL" id="KAJ7745797.1"/>
    </source>
</evidence>
<dbReference type="Pfam" id="PF24883">
    <property type="entry name" value="NPHP3_N"/>
    <property type="match status" value="1"/>
</dbReference>
<name>A0AAD7ILW0_9AGAR</name>
<gene>
    <name evidence="3" type="ORF">DFH07DRAFT_716411</name>
</gene>
<evidence type="ECO:0000313" key="4">
    <source>
        <dbReference type="Proteomes" id="UP001215280"/>
    </source>
</evidence>
<dbReference type="EMBL" id="JARJLG010000101">
    <property type="protein sequence ID" value="KAJ7745797.1"/>
    <property type="molecule type" value="Genomic_DNA"/>
</dbReference>
<evidence type="ECO:0000256" key="1">
    <source>
        <dbReference type="ARBA" id="ARBA00022737"/>
    </source>
</evidence>
<feature type="non-terminal residue" evidence="3">
    <location>
        <position position="118"/>
    </location>
</feature>
<keyword evidence="1" id="KW-0677">Repeat</keyword>
<dbReference type="SUPFAM" id="SSF52540">
    <property type="entry name" value="P-loop containing nucleoside triphosphate hydrolases"/>
    <property type="match status" value="1"/>
</dbReference>
<keyword evidence="4" id="KW-1185">Reference proteome</keyword>
<feature type="domain" description="Nephrocystin 3-like N-terminal" evidence="2">
    <location>
        <begin position="1"/>
        <end position="115"/>
    </location>
</feature>
<dbReference type="Gene3D" id="3.40.50.300">
    <property type="entry name" value="P-loop containing nucleotide triphosphate hydrolases"/>
    <property type="match status" value="1"/>
</dbReference>
<evidence type="ECO:0000259" key="2">
    <source>
        <dbReference type="Pfam" id="PF24883"/>
    </source>
</evidence>
<comment type="caution">
    <text evidence="3">The sequence shown here is derived from an EMBL/GenBank/DDBJ whole genome shotgun (WGS) entry which is preliminary data.</text>
</comment>
<feature type="non-terminal residue" evidence="3">
    <location>
        <position position="1"/>
    </location>
</feature>
<protein>
    <recommendedName>
        <fullName evidence="2">Nephrocystin 3-like N-terminal domain-containing protein</fullName>
    </recommendedName>
</protein>
<reference evidence="3" key="1">
    <citation type="submission" date="2023-03" db="EMBL/GenBank/DDBJ databases">
        <title>Massive genome expansion in bonnet fungi (Mycena s.s.) driven by repeated elements and novel gene families across ecological guilds.</title>
        <authorList>
            <consortium name="Lawrence Berkeley National Laboratory"/>
            <person name="Harder C.B."/>
            <person name="Miyauchi S."/>
            <person name="Viragh M."/>
            <person name="Kuo A."/>
            <person name="Thoen E."/>
            <person name="Andreopoulos B."/>
            <person name="Lu D."/>
            <person name="Skrede I."/>
            <person name="Drula E."/>
            <person name="Henrissat B."/>
            <person name="Morin E."/>
            <person name="Kohler A."/>
            <person name="Barry K."/>
            <person name="LaButti K."/>
            <person name="Morin E."/>
            <person name="Salamov A."/>
            <person name="Lipzen A."/>
            <person name="Mereny Z."/>
            <person name="Hegedus B."/>
            <person name="Baldrian P."/>
            <person name="Stursova M."/>
            <person name="Weitz H."/>
            <person name="Taylor A."/>
            <person name="Grigoriev I.V."/>
            <person name="Nagy L.G."/>
            <person name="Martin F."/>
            <person name="Kauserud H."/>
        </authorList>
    </citation>
    <scope>NUCLEOTIDE SEQUENCE</scope>
    <source>
        <strain evidence="3">CBHHK188m</strain>
    </source>
</reference>
<organism evidence="3 4">
    <name type="scientific">Mycena maculata</name>
    <dbReference type="NCBI Taxonomy" id="230809"/>
    <lineage>
        <taxon>Eukaryota</taxon>
        <taxon>Fungi</taxon>
        <taxon>Dikarya</taxon>
        <taxon>Basidiomycota</taxon>
        <taxon>Agaricomycotina</taxon>
        <taxon>Agaricomycetes</taxon>
        <taxon>Agaricomycetidae</taxon>
        <taxon>Agaricales</taxon>
        <taxon>Marasmiineae</taxon>
        <taxon>Mycenaceae</taxon>
        <taxon>Mycena</taxon>
    </lineage>
</organism>
<accession>A0AAD7ILW0</accession>
<proteinExistence type="predicted"/>
<dbReference type="Proteomes" id="UP001215280">
    <property type="component" value="Unassembled WGS sequence"/>
</dbReference>
<dbReference type="InterPro" id="IPR027417">
    <property type="entry name" value="P-loop_NTPase"/>
</dbReference>
<sequence>LWLHGPACSGKSAIAHSFCQKLGGEDCFGGSFFFKRGHVSCGNANKGLSTIAYQLALCLPGLNHIISQIVEDDLSILDRSLLLQLQKQMIEPLRRIHPTGNVVIVIDGLDECEGQHIQ</sequence>